<dbReference type="Proteomes" id="UP001152622">
    <property type="component" value="Chromosome 15"/>
</dbReference>
<keyword evidence="3" id="KW-1185">Reference proteome</keyword>
<sequence>METEPSHSSLYLRPSSLHRAKAASTERERPSGVSRSVFTLPMKGNSKQRGSGRHLSAKRRSRRRRKRGAGQAASQEATASAWQHAGSRSYRASSPDNTLSLTKTQQCHI</sequence>
<organism evidence="2 3">
    <name type="scientific">Synaphobranchus kaupii</name>
    <name type="common">Kaup's arrowtooth eel</name>
    <dbReference type="NCBI Taxonomy" id="118154"/>
    <lineage>
        <taxon>Eukaryota</taxon>
        <taxon>Metazoa</taxon>
        <taxon>Chordata</taxon>
        <taxon>Craniata</taxon>
        <taxon>Vertebrata</taxon>
        <taxon>Euteleostomi</taxon>
        <taxon>Actinopterygii</taxon>
        <taxon>Neopterygii</taxon>
        <taxon>Teleostei</taxon>
        <taxon>Anguilliformes</taxon>
        <taxon>Synaphobranchidae</taxon>
        <taxon>Synaphobranchus</taxon>
    </lineage>
</organism>
<gene>
    <name evidence="2" type="ORF">SKAU_G00337860</name>
</gene>
<proteinExistence type="predicted"/>
<protein>
    <submittedName>
        <fullName evidence="2">Uncharacterized protein</fullName>
    </submittedName>
</protein>
<feature type="compositionally biased region" description="Polar residues" evidence="1">
    <location>
        <begin position="90"/>
        <end position="109"/>
    </location>
</feature>
<accession>A0A9Q1EMC7</accession>
<comment type="caution">
    <text evidence="2">The sequence shown here is derived from an EMBL/GenBank/DDBJ whole genome shotgun (WGS) entry which is preliminary data.</text>
</comment>
<evidence type="ECO:0000313" key="2">
    <source>
        <dbReference type="EMBL" id="KAJ8341495.1"/>
    </source>
</evidence>
<dbReference type="EMBL" id="JAINUF010000015">
    <property type="protein sequence ID" value="KAJ8341495.1"/>
    <property type="molecule type" value="Genomic_DNA"/>
</dbReference>
<feature type="compositionally biased region" description="Basic residues" evidence="1">
    <location>
        <begin position="50"/>
        <end position="68"/>
    </location>
</feature>
<name>A0A9Q1EMC7_SYNKA</name>
<dbReference type="AlphaFoldDB" id="A0A9Q1EMC7"/>
<evidence type="ECO:0000256" key="1">
    <source>
        <dbReference type="SAM" id="MobiDB-lite"/>
    </source>
</evidence>
<feature type="region of interest" description="Disordered" evidence="1">
    <location>
        <begin position="1"/>
        <end position="109"/>
    </location>
</feature>
<evidence type="ECO:0000313" key="3">
    <source>
        <dbReference type="Proteomes" id="UP001152622"/>
    </source>
</evidence>
<reference evidence="2" key="1">
    <citation type="journal article" date="2023" name="Science">
        <title>Genome structures resolve the early diversification of teleost fishes.</title>
        <authorList>
            <person name="Parey E."/>
            <person name="Louis A."/>
            <person name="Montfort J."/>
            <person name="Bouchez O."/>
            <person name="Roques C."/>
            <person name="Iampietro C."/>
            <person name="Lluch J."/>
            <person name="Castinel A."/>
            <person name="Donnadieu C."/>
            <person name="Desvignes T."/>
            <person name="Floi Bucao C."/>
            <person name="Jouanno E."/>
            <person name="Wen M."/>
            <person name="Mejri S."/>
            <person name="Dirks R."/>
            <person name="Jansen H."/>
            <person name="Henkel C."/>
            <person name="Chen W.J."/>
            <person name="Zahm M."/>
            <person name="Cabau C."/>
            <person name="Klopp C."/>
            <person name="Thompson A.W."/>
            <person name="Robinson-Rechavi M."/>
            <person name="Braasch I."/>
            <person name="Lecointre G."/>
            <person name="Bobe J."/>
            <person name="Postlethwait J.H."/>
            <person name="Berthelot C."/>
            <person name="Roest Crollius H."/>
            <person name="Guiguen Y."/>
        </authorList>
    </citation>
    <scope>NUCLEOTIDE SEQUENCE</scope>
    <source>
        <strain evidence="2">WJC10195</strain>
    </source>
</reference>